<evidence type="ECO:0000313" key="10">
    <source>
        <dbReference type="Proteomes" id="UP000199267"/>
    </source>
</evidence>
<dbReference type="AlphaFoldDB" id="A0A1I4FNX4"/>
<reference evidence="5 7" key="1">
    <citation type="submission" date="2016-10" db="EMBL/GenBank/DDBJ databases">
        <authorList>
            <person name="Varghese N."/>
            <person name="Submissions S."/>
        </authorList>
    </citation>
    <scope>NUCLEOTIDE SEQUENCE [LARGE SCALE GENOMIC DNA]</scope>
    <source>
        <strain evidence="5 7">DSM 282</strain>
    </source>
</reference>
<dbReference type="EMBL" id="FNYQ01000057">
    <property type="protein sequence ID" value="SEJ18170.1"/>
    <property type="molecule type" value="Genomic_DNA"/>
</dbReference>
<dbReference type="Proteomes" id="UP000199250">
    <property type="component" value="Unassembled WGS sequence"/>
</dbReference>
<dbReference type="EMBL" id="FNYO01000111">
    <property type="protein sequence ID" value="SEJ45176.1"/>
    <property type="molecule type" value="Genomic_DNA"/>
</dbReference>
<protein>
    <submittedName>
        <fullName evidence="6">Virus attachment protein p12 family protein</fullName>
    </submittedName>
</protein>
<dbReference type="Proteomes" id="UP000199005">
    <property type="component" value="Unassembled WGS sequence"/>
</dbReference>
<name>A0A1I4FNX4_9GAMM</name>
<dbReference type="EMBL" id="FOKJ01000072">
    <property type="protein sequence ID" value="SFB53174.1"/>
    <property type="molecule type" value="Genomic_DNA"/>
</dbReference>
<evidence type="ECO:0000313" key="2">
    <source>
        <dbReference type="EMBL" id="SEJ18170.1"/>
    </source>
</evidence>
<sequence length="48" mass="5148">MAGQWIQDAIVGLVVACAVLYLLRKYLPRRRKAAGRGSCGNCSGGKCH</sequence>
<gene>
    <name evidence="5" type="ORF">SAMN04244571_03565</name>
    <name evidence="2" type="ORF">SAMN04244572_03033</name>
    <name evidence="4" type="ORF">SAMN04244573_02925</name>
    <name evidence="6" type="ORF">SAMN04244574_03444</name>
    <name evidence="3" type="ORF">SAMN04244579_04442</name>
</gene>
<evidence type="ECO:0000313" key="5">
    <source>
        <dbReference type="EMBL" id="SFB53174.1"/>
    </source>
</evidence>
<evidence type="ECO:0000313" key="4">
    <source>
        <dbReference type="EMBL" id="SER12763.1"/>
    </source>
</evidence>
<evidence type="ECO:0000256" key="1">
    <source>
        <dbReference type="SAM" id="Phobius"/>
    </source>
</evidence>
<dbReference type="RefSeq" id="WP_090623271.1">
    <property type="nucleotide sequence ID" value="NZ_FNYO01000111.1"/>
</dbReference>
<evidence type="ECO:0000313" key="7">
    <source>
        <dbReference type="Proteomes" id="UP000198861"/>
    </source>
</evidence>
<evidence type="ECO:0000313" key="8">
    <source>
        <dbReference type="Proteomes" id="UP000199005"/>
    </source>
</evidence>
<organism evidence="6 11">
    <name type="scientific">Azotobacter beijerinckii</name>
    <dbReference type="NCBI Taxonomy" id="170623"/>
    <lineage>
        <taxon>Bacteria</taxon>
        <taxon>Pseudomonadati</taxon>
        <taxon>Pseudomonadota</taxon>
        <taxon>Gammaproteobacteria</taxon>
        <taxon>Pseudomonadales</taxon>
        <taxon>Pseudomonadaceae</taxon>
        <taxon>Azotobacter</taxon>
    </lineage>
</organism>
<dbReference type="EMBL" id="FOFJ01000029">
    <property type="protein sequence ID" value="SER12763.1"/>
    <property type="molecule type" value="Genomic_DNA"/>
</dbReference>
<keyword evidence="7" id="KW-1185">Reference proteome</keyword>
<dbReference type="Pfam" id="PF12669">
    <property type="entry name" value="FeoB_associated"/>
    <property type="match status" value="1"/>
</dbReference>
<evidence type="ECO:0000313" key="3">
    <source>
        <dbReference type="EMBL" id="SEJ45176.1"/>
    </source>
</evidence>
<keyword evidence="1" id="KW-0812">Transmembrane</keyword>
<keyword evidence="1" id="KW-1133">Transmembrane helix</keyword>
<dbReference type="Proteomes" id="UP000199267">
    <property type="component" value="Unassembled WGS sequence"/>
</dbReference>
<evidence type="ECO:0000313" key="11">
    <source>
        <dbReference type="Proteomes" id="UP000199579"/>
    </source>
</evidence>
<feature type="transmembrane region" description="Helical" evidence="1">
    <location>
        <begin position="6"/>
        <end position="23"/>
    </location>
</feature>
<evidence type="ECO:0000313" key="6">
    <source>
        <dbReference type="EMBL" id="SFL18647.1"/>
    </source>
</evidence>
<evidence type="ECO:0000313" key="9">
    <source>
        <dbReference type="Proteomes" id="UP000199250"/>
    </source>
</evidence>
<keyword evidence="1" id="KW-0472">Membrane</keyword>
<dbReference type="Proteomes" id="UP000199579">
    <property type="component" value="Unassembled WGS sequence"/>
</dbReference>
<dbReference type="Proteomes" id="UP000198861">
    <property type="component" value="Unassembled WGS sequence"/>
</dbReference>
<dbReference type="STRING" id="170623.SAMN04244579_04442"/>
<reference evidence="8 9" key="2">
    <citation type="submission" date="2016-10" db="EMBL/GenBank/DDBJ databases">
        <authorList>
            <person name="de Groot N.N."/>
        </authorList>
    </citation>
    <scope>NUCLEOTIDE SEQUENCE [LARGE SCALE GENOMIC DNA]</scope>
    <source>
        <strain evidence="3 8">DSM 1041</strain>
        <strain evidence="2 9">DSM 373</strain>
        <strain evidence="4 10">DSM 378</strain>
        <strain evidence="6 11">DSM 381</strain>
    </source>
</reference>
<proteinExistence type="predicted"/>
<dbReference type="EMBL" id="FOSX01000069">
    <property type="protein sequence ID" value="SFL18647.1"/>
    <property type="molecule type" value="Genomic_DNA"/>
</dbReference>
<accession>A0A1I4FNX4</accession>